<evidence type="ECO:0000256" key="13">
    <source>
        <dbReference type="ARBA" id="ARBA00022777"/>
    </source>
</evidence>
<evidence type="ECO:0000256" key="21">
    <source>
        <dbReference type="SAM" id="Phobius"/>
    </source>
</evidence>
<keyword evidence="25" id="KW-1185">Reference proteome</keyword>
<keyword evidence="11" id="KW-0677">Repeat</keyword>
<dbReference type="Pfam" id="PF00560">
    <property type="entry name" value="LRR_1"/>
    <property type="match status" value="5"/>
</dbReference>
<evidence type="ECO:0000256" key="9">
    <source>
        <dbReference type="ARBA" id="ARBA00022692"/>
    </source>
</evidence>
<dbReference type="InterPro" id="IPR000719">
    <property type="entry name" value="Prot_kinase_dom"/>
</dbReference>
<dbReference type="InterPro" id="IPR003591">
    <property type="entry name" value="Leu-rich_rpt_typical-subtyp"/>
</dbReference>
<evidence type="ECO:0000256" key="18">
    <source>
        <dbReference type="ARBA" id="ARBA00023180"/>
    </source>
</evidence>
<evidence type="ECO:0000256" key="5">
    <source>
        <dbReference type="ARBA" id="ARBA00022527"/>
    </source>
</evidence>
<dbReference type="PROSITE" id="PS51450">
    <property type="entry name" value="LRR"/>
    <property type="match status" value="1"/>
</dbReference>
<evidence type="ECO:0000256" key="19">
    <source>
        <dbReference type="ARBA" id="ARBA00047899"/>
    </source>
</evidence>
<dbReference type="Gene3D" id="3.30.200.20">
    <property type="entry name" value="Phosphorylase Kinase, domain 1"/>
    <property type="match status" value="1"/>
</dbReference>
<keyword evidence="14" id="KW-0067">ATP-binding</keyword>
<dbReference type="FunFam" id="3.80.10.10:FF:000400">
    <property type="entry name" value="Nuclear pore complex protein NUP107"/>
    <property type="match status" value="1"/>
</dbReference>
<dbReference type="InterPro" id="IPR032675">
    <property type="entry name" value="LRR_dom_sf"/>
</dbReference>
<accession>A0ABD1RQY2</accession>
<keyword evidence="10 22" id="KW-0732">Signal</keyword>
<dbReference type="PROSITE" id="PS00108">
    <property type="entry name" value="PROTEIN_KINASE_ST"/>
    <property type="match status" value="1"/>
</dbReference>
<keyword evidence="17" id="KW-0675">Receptor</keyword>
<dbReference type="FunFam" id="3.80.10.10:FF:000317">
    <property type="entry name" value="Inactive leucine-rich repeat receptor-like protein kinase"/>
    <property type="match status" value="1"/>
</dbReference>
<keyword evidence="15 21" id="KW-1133">Transmembrane helix</keyword>
<dbReference type="GO" id="GO:0005886">
    <property type="term" value="C:plasma membrane"/>
    <property type="evidence" value="ECO:0007669"/>
    <property type="project" value="UniProtKB-SubCell"/>
</dbReference>
<dbReference type="SMART" id="SM00369">
    <property type="entry name" value="LRR_TYP"/>
    <property type="match status" value="11"/>
</dbReference>
<evidence type="ECO:0000313" key="24">
    <source>
        <dbReference type="EMBL" id="KAL2490818.1"/>
    </source>
</evidence>
<dbReference type="PANTHER" id="PTHR48056:SF73">
    <property type="entry name" value="LRR RECEPTOR-LIKE SERINE_THREONINE-PROTEIN KINASE EFR"/>
    <property type="match status" value="1"/>
</dbReference>
<evidence type="ECO:0000256" key="22">
    <source>
        <dbReference type="SAM" id="SignalP"/>
    </source>
</evidence>
<dbReference type="AlphaFoldDB" id="A0ABD1RQY2"/>
<proteinExistence type="inferred from homology"/>
<feature type="transmembrane region" description="Helical" evidence="21">
    <location>
        <begin position="840"/>
        <end position="859"/>
    </location>
</feature>
<dbReference type="InterPro" id="IPR008271">
    <property type="entry name" value="Ser/Thr_kinase_AS"/>
</dbReference>
<dbReference type="GO" id="GO:0004674">
    <property type="term" value="F:protein serine/threonine kinase activity"/>
    <property type="evidence" value="ECO:0007669"/>
    <property type="project" value="UniProtKB-KW"/>
</dbReference>
<dbReference type="FunFam" id="3.30.200.20:FF:000661">
    <property type="entry name" value="Serine-threonine protein kinase plant-type"/>
    <property type="match status" value="1"/>
</dbReference>
<evidence type="ECO:0000256" key="6">
    <source>
        <dbReference type="ARBA" id="ARBA00022553"/>
    </source>
</evidence>
<dbReference type="Pfam" id="PF00069">
    <property type="entry name" value="Pkinase"/>
    <property type="match status" value="1"/>
</dbReference>
<dbReference type="EC" id="2.7.11.1" evidence="3"/>
<dbReference type="InterPro" id="IPR011009">
    <property type="entry name" value="Kinase-like_dom_sf"/>
</dbReference>
<keyword evidence="9 21" id="KW-0812">Transmembrane</keyword>
<keyword evidence="13" id="KW-0418">Kinase</keyword>
<evidence type="ECO:0000256" key="3">
    <source>
        <dbReference type="ARBA" id="ARBA00012513"/>
    </source>
</evidence>
<evidence type="ECO:0000256" key="10">
    <source>
        <dbReference type="ARBA" id="ARBA00022729"/>
    </source>
</evidence>
<dbReference type="SMART" id="SM00220">
    <property type="entry name" value="S_TKc"/>
    <property type="match status" value="1"/>
</dbReference>
<dbReference type="Gene3D" id="3.80.10.10">
    <property type="entry name" value="Ribonuclease Inhibitor"/>
    <property type="match status" value="6"/>
</dbReference>
<comment type="similarity">
    <text evidence="2">Belongs to the protein kinase superfamily. Ser/Thr protein kinase family.</text>
</comment>
<gene>
    <name evidence="24" type="ORF">Adt_26446</name>
</gene>
<keyword evidence="4" id="KW-1003">Cell membrane</keyword>
<evidence type="ECO:0000256" key="1">
    <source>
        <dbReference type="ARBA" id="ARBA00004162"/>
    </source>
</evidence>
<dbReference type="InterPro" id="IPR013210">
    <property type="entry name" value="LRR_N_plant-typ"/>
</dbReference>
<evidence type="ECO:0000256" key="12">
    <source>
        <dbReference type="ARBA" id="ARBA00022741"/>
    </source>
</evidence>
<dbReference type="Pfam" id="PF23598">
    <property type="entry name" value="LRR_14"/>
    <property type="match status" value="1"/>
</dbReference>
<keyword evidence="12" id="KW-0547">Nucleotide-binding</keyword>
<dbReference type="InterPro" id="IPR055414">
    <property type="entry name" value="LRR_R13L4/SHOC2-like"/>
</dbReference>
<evidence type="ECO:0000256" key="16">
    <source>
        <dbReference type="ARBA" id="ARBA00023136"/>
    </source>
</evidence>
<dbReference type="FunFam" id="3.80.10.10:FF:000299">
    <property type="entry name" value="Piriformospora indica-insensitive protein 2"/>
    <property type="match status" value="1"/>
</dbReference>
<dbReference type="PANTHER" id="PTHR48056">
    <property type="entry name" value="LRR RECEPTOR-LIKE SERINE/THREONINE-PROTEIN KINASE-RELATED"/>
    <property type="match status" value="1"/>
</dbReference>
<dbReference type="SUPFAM" id="SSF52058">
    <property type="entry name" value="L domain-like"/>
    <property type="match status" value="3"/>
</dbReference>
<evidence type="ECO:0000256" key="11">
    <source>
        <dbReference type="ARBA" id="ARBA00022737"/>
    </source>
</evidence>
<dbReference type="Pfam" id="PF13855">
    <property type="entry name" value="LRR_8"/>
    <property type="match status" value="3"/>
</dbReference>
<dbReference type="FunFam" id="3.80.10.10:FF:000095">
    <property type="entry name" value="LRR receptor-like serine/threonine-protein kinase GSO1"/>
    <property type="match status" value="1"/>
</dbReference>
<evidence type="ECO:0000256" key="7">
    <source>
        <dbReference type="ARBA" id="ARBA00022614"/>
    </source>
</evidence>
<feature type="signal peptide" evidence="22">
    <location>
        <begin position="1"/>
        <end position="22"/>
    </location>
</feature>
<dbReference type="SUPFAM" id="SSF56112">
    <property type="entry name" value="Protein kinase-like (PK-like)"/>
    <property type="match status" value="1"/>
</dbReference>
<evidence type="ECO:0000256" key="2">
    <source>
        <dbReference type="ARBA" id="ARBA00008684"/>
    </source>
</evidence>
<keyword evidence="6" id="KW-0597">Phosphoprotein</keyword>
<dbReference type="Proteomes" id="UP001604336">
    <property type="component" value="Unassembled WGS sequence"/>
</dbReference>
<dbReference type="Gene3D" id="1.10.510.10">
    <property type="entry name" value="Transferase(Phosphotransferase) domain 1"/>
    <property type="match status" value="1"/>
</dbReference>
<keyword evidence="16 21" id="KW-0472">Membrane</keyword>
<evidence type="ECO:0000256" key="20">
    <source>
        <dbReference type="ARBA" id="ARBA00048679"/>
    </source>
</evidence>
<keyword evidence="7" id="KW-0433">Leucine-rich repeat</keyword>
<dbReference type="GO" id="GO:0006952">
    <property type="term" value="P:defense response"/>
    <property type="evidence" value="ECO:0007669"/>
    <property type="project" value="UniProtKB-ARBA"/>
</dbReference>
<comment type="catalytic activity">
    <reaction evidence="19">
        <text>L-threonyl-[protein] + ATP = O-phospho-L-threonyl-[protein] + ADP + H(+)</text>
        <dbReference type="Rhea" id="RHEA:46608"/>
        <dbReference type="Rhea" id="RHEA-COMP:11060"/>
        <dbReference type="Rhea" id="RHEA-COMP:11605"/>
        <dbReference type="ChEBI" id="CHEBI:15378"/>
        <dbReference type="ChEBI" id="CHEBI:30013"/>
        <dbReference type="ChEBI" id="CHEBI:30616"/>
        <dbReference type="ChEBI" id="CHEBI:61977"/>
        <dbReference type="ChEBI" id="CHEBI:456216"/>
        <dbReference type="EC" id="2.7.11.1"/>
    </reaction>
</comment>
<keyword evidence="18" id="KW-0325">Glycoprotein</keyword>
<comment type="catalytic activity">
    <reaction evidence="20">
        <text>L-seryl-[protein] + ATP = O-phospho-L-seryl-[protein] + ADP + H(+)</text>
        <dbReference type="Rhea" id="RHEA:17989"/>
        <dbReference type="Rhea" id="RHEA-COMP:9863"/>
        <dbReference type="Rhea" id="RHEA-COMP:11604"/>
        <dbReference type="ChEBI" id="CHEBI:15378"/>
        <dbReference type="ChEBI" id="CHEBI:29999"/>
        <dbReference type="ChEBI" id="CHEBI:30616"/>
        <dbReference type="ChEBI" id="CHEBI:83421"/>
        <dbReference type="ChEBI" id="CHEBI:456216"/>
        <dbReference type="EC" id="2.7.11.1"/>
    </reaction>
</comment>
<evidence type="ECO:0000256" key="17">
    <source>
        <dbReference type="ARBA" id="ARBA00023170"/>
    </source>
</evidence>
<dbReference type="Pfam" id="PF08263">
    <property type="entry name" value="LRRNT_2"/>
    <property type="match status" value="1"/>
</dbReference>
<dbReference type="GO" id="GO:0099402">
    <property type="term" value="P:plant organ development"/>
    <property type="evidence" value="ECO:0007669"/>
    <property type="project" value="UniProtKB-ARBA"/>
</dbReference>
<evidence type="ECO:0000256" key="15">
    <source>
        <dbReference type="ARBA" id="ARBA00022989"/>
    </source>
</evidence>
<feature type="chain" id="PRO_5044794958" description="non-specific serine/threonine protein kinase" evidence="22">
    <location>
        <begin position="23"/>
        <end position="1175"/>
    </location>
</feature>
<evidence type="ECO:0000256" key="8">
    <source>
        <dbReference type="ARBA" id="ARBA00022679"/>
    </source>
</evidence>
<comment type="subcellular location">
    <subcellularLocation>
        <location evidence="1">Cell membrane</location>
        <topology evidence="1">Single-pass membrane protein</topology>
    </subcellularLocation>
</comment>
<dbReference type="InterPro" id="IPR001611">
    <property type="entry name" value="Leu-rich_rpt"/>
</dbReference>
<protein>
    <recommendedName>
        <fullName evidence="3">non-specific serine/threonine protein kinase</fullName>
        <ecNumber evidence="3">2.7.11.1</ecNumber>
    </recommendedName>
</protein>
<dbReference type="PROSITE" id="PS50011">
    <property type="entry name" value="PROTEIN_KINASE_DOM"/>
    <property type="match status" value="1"/>
</dbReference>
<dbReference type="GO" id="GO:0005524">
    <property type="term" value="F:ATP binding"/>
    <property type="evidence" value="ECO:0007669"/>
    <property type="project" value="UniProtKB-KW"/>
</dbReference>
<dbReference type="EMBL" id="JBFOLK010000008">
    <property type="protein sequence ID" value="KAL2490818.1"/>
    <property type="molecule type" value="Genomic_DNA"/>
</dbReference>
<keyword evidence="8" id="KW-0808">Transferase</keyword>
<evidence type="ECO:0000256" key="14">
    <source>
        <dbReference type="ARBA" id="ARBA00022840"/>
    </source>
</evidence>
<comment type="caution">
    <text evidence="24">The sequence shown here is derived from an EMBL/GenBank/DDBJ whole genome shotgun (WGS) entry which is preliminary data.</text>
</comment>
<dbReference type="InterPro" id="IPR050647">
    <property type="entry name" value="Plant_LRR-RLKs"/>
</dbReference>
<evidence type="ECO:0000259" key="23">
    <source>
        <dbReference type="PROSITE" id="PS50011"/>
    </source>
</evidence>
<organism evidence="24 25">
    <name type="scientific">Abeliophyllum distichum</name>
    <dbReference type="NCBI Taxonomy" id="126358"/>
    <lineage>
        <taxon>Eukaryota</taxon>
        <taxon>Viridiplantae</taxon>
        <taxon>Streptophyta</taxon>
        <taxon>Embryophyta</taxon>
        <taxon>Tracheophyta</taxon>
        <taxon>Spermatophyta</taxon>
        <taxon>Magnoliopsida</taxon>
        <taxon>eudicotyledons</taxon>
        <taxon>Gunneridae</taxon>
        <taxon>Pentapetalae</taxon>
        <taxon>asterids</taxon>
        <taxon>lamiids</taxon>
        <taxon>Lamiales</taxon>
        <taxon>Oleaceae</taxon>
        <taxon>Forsythieae</taxon>
        <taxon>Abeliophyllum</taxon>
    </lineage>
</organism>
<dbReference type="GO" id="GO:0009653">
    <property type="term" value="P:anatomical structure morphogenesis"/>
    <property type="evidence" value="ECO:0007669"/>
    <property type="project" value="UniProtKB-ARBA"/>
</dbReference>
<feature type="domain" description="Protein kinase" evidence="23">
    <location>
        <begin position="893"/>
        <end position="1173"/>
    </location>
</feature>
<sequence>MGKNVIFTLLTILYFFIYVVTSLNSSTDEYALRSFKYQITSDPNKILAKNWSQGTSFCNWIGITCGTRHQRVRGLNLANMGLGGTIAKEIGELSFLRSFVISNNNFHGFIPDEMGKLSQLQEIEIQYNELNGSIPTSLGFLENLQKLNLSHNRLIGDIPYRILNLSSLVEISFGNNSLSGSLPTDICYNLPKLEMLRISANHISGNVPPSLGRCTNLKLLSLAHNNFAGSIPMEIGNLSKLQNLYLGRNNLIGDLPSTIFNITSLLQISVRENKISGKFPEDPCNQAMMLEYLDFGDNKFHGEIPPSLLHCHALQTLDIYGNEFSGCIPYEIGILSTLQSLELSDNDFTGNIPNEIGNLSALVYLDVAKNGFSGSIPYEIGNSSTLEYLDLGSNILTGTVPYSIGSLSNMKALSIGINSLHGQIPESIFNLSMLQILVFVNNSISGNLPSSIANGLPDLKGLYIGANRLSGEIPGCISNFSNLIELDIGDNSFSGRVPMNLGNLQNLRLVNFGSNQLTNDPSMLELDFLISLINCRQLKSIGIGSNSFNGMLPRALGNFSTSIEAFTADFCGIKGIIPNEIGNMSNLIELRVGGNELTGTIPETLGQLTKVQMLRLNDNKLLGSIHVNLCNLENLYHLDLGNNHLSRQLPTCLGNLTSLREFNLSYNSLTFTIPSTLWTNKEIQIMDLSYNLFNGSLAPEIGSMKGMRELYLSTNQLSGEIPSTIGKLQSLVNLTLSNNRLHGPIPESLGDLIALQYLDLSKNNLYGEIPRSLEKLKELVYFNVSFNELSGEIPNGGPFMNLTTDFFVGNIKLCGSSQYKVMSCKGNATSSSIKTRTLKYILPSIALVTILVIILVYLMRRHNRNTLLPAQSTSPITIKRISYYEVLNATNNFDEENLIGIGSIGKVYKGIFSDGMIAAIKVFNLDLEGANKSFYTECHLLCNIRHRNLVKVITSCSNLDLKALVLEYMPNGNLYKWLFSSNYFLNIVQRLEIMIDVASALEYLHHGYPSPIVHCDLKPSNILLDEDMVAHVADFGIAKLFTEDQRISLTKTLGTIGYMAPEYGSTGLISTMADVYSFGIMLMETFTKMKPTDDMFVGEFTMRRWVFESFPIAITQIVDMDLMNAVENNDRAEESCFRSIMGLALECTADLPEERLSAKDVLTRLKKIKTEFFKA</sequence>
<keyword evidence="5" id="KW-0723">Serine/threonine-protein kinase</keyword>
<dbReference type="GO" id="GO:0051707">
    <property type="term" value="P:response to other organism"/>
    <property type="evidence" value="ECO:0007669"/>
    <property type="project" value="UniProtKB-ARBA"/>
</dbReference>
<name>A0ABD1RQY2_9LAMI</name>
<reference evidence="25" key="1">
    <citation type="submission" date="2024-07" db="EMBL/GenBank/DDBJ databases">
        <title>Two chromosome-level genome assemblies of Korean endemic species Abeliophyllum distichum and Forsythia ovata (Oleaceae).</title>
        <authorList>
            <person name="Jang H."/>
        </authorList>
    </citation>
    <scope>NUCLEOTIDE SEQUENCE [LARGE SCALE GENOMIC DNA]</scope>
</reference>
<evidence type="ECO:0000256" key="4">
    <source>
        <dbReference type="ARBA" id="ARBA00022475"/>
    </source>
</evidence>
<dbReference type="FunFam" id="1.10.510.10:FF:000358">
    <property type="entry name" value="Putative leucine-rich repeat receptor-like serine/threonine-protein kinase"/>
    <property type="match status" value="1"/>
</dbReference>
<evidence type="ECO:0000313" key="25">
    <source>
        <dbReference type="Proteomes" id="UP001604336"/>
    </source>
</evidence>